<evidence type="ECO:0000313" key="2">
    <source>
        <dbReference type="EMBL" id="MCQ8279714.1"/>
    </source>
</evidence>
<keyword evidence="1" id="KW-0732">Signal</keyword>
<evidence type="ECO:0000256" key="1">
    <source>
        <dbReference type="SAM" id="SignalP"/>
    </source>
</evidence>
<feature type="signal peptide" evidence="1">
    <location>
        <begin position="1"/>
        <end position="39"/>
    </location>
</feature>
<name>A0ABT1W9Z5_9PROT</name>
<proteinExistence type="predicted"/>
<sequence length="161" mass="17497">MTAFTPNPPFRLRQNANRPLVVAALLVASAFGASREAQAGSCSDRRAQLAATAAETLPNWSAVTRYWKHFRSCEGDALHQTVSGAIGALLVVHWNQLPALAAEVRRQPKLRGFVLAHIDDTLDRDQVTRIRQEAGASCPRGARSLCADIRQAATRTLDRAA</sequence>
<reference evidence="2 3" key="1">
    <citation type="submission" date="2022-06" db="EMBL/GenBank/DDBJ databases">
        <title>Endosaccharibacter gen. nov., sp. nov., endophytic bacteria isolated from sugarcane.</title>
        <authorList>
            <person name="Pitiwittayakul N."/>
            <person name="Yukphan P."/>
            <person name="Charoenyingcharoen P."/>
            <person name="Tanasupawat S."/>
        </authorList>
    </citation>
    <scope>NUCLEOTIDE SEQUENCE [LARGE SCALE GENOMIC DNA]</scope>
    <source>
        <strain evidence="2 3">KSS8</strain>
    </source>
</reference>
<accession>A0ABT1W9Z5</accession>
<evidence type="ECO:0000313" key="3">
    <source>
        <dbReference type="Proteomes" id="UP001524587"/>
    </source>
</evidence>
<dbReference type="EMBL" id="JAMSKV010000015">
    <property type="protein sequence ID" value="MCQ8279714.1"/>
    <property type="molecule type" value="Genomic_DNA"/>
</dbReference>
<gene>
    <name evidence="2" type="ORF">NFI95_14815</name>
</gene>
<comment type="caution">
    <text evidence="2">The sequence shown here is derived from an EMBL/GenBank/DDBJ whole genome shotgun (WGS) entry which is preliminary data.</text>
</comment>
<dbReference type="RefSeq" id="WP_422865203.1">
    <property type="nucleotide sequence ID" value="NZ_JAMSKV010000015.1"/>
</dbReference>
<keyword evidence="3" id="KW-1185">Reference proteome</keyword>
<organism evidence="2 3">
    <name type="scientific">Endosaccharibacter trunci</name>
    <dbReference type="NCBI Taxonomy" id="2812733"/>
    <lineage>
        <taxon>Bacteria</taxon>
        <taxon>Pseudomonadati</taxon>
        <taxon>Pseudomonadota</taxon>
        <taxon>Alphaproteobacteria</taxon>
        <taxon>Acetobacterales</taxon>
        <taxon>Acetobacteraceae</taxon>
        <taxon>Endosaccharibacter</taxon>
    </lineage>
</organism>
<feature type="chain" id="PRO_5046703004" evidence="1">
    <location>
        <begin position="40"/>
        <end position="161"/>
    </location>
</feature>
<protein>
    <submittedName>
        <fullName evidence="2">Uncharacterized protein</fullName>
    </submittedName>
</protein>
<dbReference type="Proteomes" id="UP001524587">
    <property type="component" value="Unassembled WGS sequence"/>
</dbReference>